<gene>
    <name evidence="2" type="ORF">UFOPK2579_01364</name>
</gene>
<evidence type="ECO:0000313" key="2">
    <source>
        <dbReference type="EMBL" id="CAB4709401.1"/>
    </source>
</evidence>
<evidence type="ECO:0000256" key="1">
    <source>
        <dbReference type="SAM" id="MobiDB-lite"/>
    </source>
</evidence>
<feature type="region of interest" description="Disordered" evidence="1">
    <location>
        <begin position="1"/>
        <end position="29"/>
    </location>
</feature>
<organism evidence="2">
    <name type="scientific">freshwater metagenome</name>
    <dbReference type="NCBI Taxonomy" id="449393"/>
    <lineage>
        <taxon>unclassified sequences</taxon>
        <taxon>metagenomes</taxon>
        <taxon>ecological metagenomes</taxon>
    </lineage>
</organism>
<sequence>MWIEQRSQQHRVSDRTRQASGPKKSFAPFRTREQAQAFIQLARASTLSGAIAFVRDPQPAHVHV</sequence>
<dbReference type="EMBL" id="CAEZXR010000151">
    <property type="protein sequence ID" value="CAB4709401.1"/>
    <property type="molecule type" value="Genomic_DNA"/>
</dbReference>
<name>A0A6J6QC17_9ZZZZ</name>
<protein>
    <submittedName>
        <fullName evidence="2">Unannotated protein</fullName>
    </submittedName>
</protein>
<dbReference type="AlphaFoldDB" id="A0A6J6QC17"/>
<reference evidence="2" key="1">
    <citation type="submission" date="2020-05" db="EMBL/GenBank/DDBJ databases">
        <authorList>
            <person name="Chiriac C."/>
            <person name="Salcher M."/>
            <person name="Ghai R."/>
            <person name="Kavagutti S V."/>
        </authorList>
    </citation>
    <scope>NUCLEOTIDE SEQUENCE</scope>
</reference>
<proteinExistence type="predicted"/>
<accession>A0A6J6QC17</accession>